<proteinExistence type="predicted"/>
<accession>A0A6H5FZK1</accession>
<feature type="non-terminal residue" evidence="1">
    <location>
        <position position="52"/>
    </location>
</feature>
<organism evidence="1 2">
    <name type="scientific">Nesidiocoris tenuis</name>
    <dbReference type="NCBI Taxonomy" id="355587"/>
    <lineage>
        <taxon>Eukaryota</taxon>
        <taxon>Metazoa</taxon>
        <taxon>Ecdysozoa</taxon>
        <taxon>Arthropoda</taxon>
        <taxon>Hexapoda</taxon>
        <taxon>Insecta</taxon>
        <taxon>Pterygota</taxon>
        <taxon>Neoptera</taxon>
        <taxon>Paraneoptera</taxon>
        <taxon>Hemiptera</taxon>
        <taxon>Heteroptera</taxon>
        <taxon>Panheteroptera</taxon>
        <taxon>Cimicomorpha</taxon>
        <taxon>Miridae</taxon>
        <taxon>Dicyphina</taxon>
        <taxon>Nesidiocoris</taxon>
    </lineage>
</organism>
<gene>
    <name evidence="1" type="ORF">NTEN_LOCUS2281</name>
</gene>
<sequence>MQDRFNQGLGRDAWCRACYSGGLGRVPYRVNLGLDCDVWSWTGHWTGLICGT</sequence>
<evidence type="ECO:0000313" key="1">
    <source>
        <dbReference type="EMBL" id="CAA9995490.1"/>
    </source>
</evidence>
<evidence type="ECO:0000313" key="2">
    <source>
        <dbReference type="Proteomes" id="UP000479000"/>
    </source>
</evidence>
<name>A0A6H5FZK1_9HEMI</name>
<protein>
    <submittedName>
        <fullName evidence="1">Uncharacterized protein</fullName>
    </submittedName>
</protein>
<dbReference type="Proteomes" id="UP000479000">
    <property type="component" value="Unassembled WGS sequence"/>
</dbReference>
<keyword evidence="2" id="KW-1185">Reference proteome</keyword>
<dbReference type="AlphaFoldDB" id="A0A6H5FZK1"/>
<dbReference type="EMBL" id="CADCXU010003383">
    <property type="protein sequence ID" value="CAA9995490.1"/>
    <property type="molecule type" value="Genomic_DNA"/>
</dbReference>
<reference evidence="1 2" key="1">
    <citation type="submission" date="2020-02" db="EMBL/GenBank/DDBJ databases">
        <authorList>
            <person name="Ferguson B K."/>
        </authorList>
    </citation>
    <scope>NUCLEOTIDE SEQUENCE [LARGE SCALE GENOMIC DNA]</scope>
</reference>